<gene>
    <name evidence="1" type="ORF">JR316_0009283</name>
</gene>
<name>A0ACB8GT30_PSICU</name>
<accession>A0ACB8GT30</accession>
<comment type="caution">
    <text evidence="1">The sequence shown here is derived from an EMBL/GenBank/DDBJ whole genome shotgun (WGS) entry which is preliminary data.</text>
</comment>
<evidence type="ECO:0000313" key="2">
    <source>
        <dbReference type="Proteomes" id="UP000664032"/>
    </source>
</evidence>
<proteinExistence type="predicted"/>
<sequence>MQYNALSQMNDASFCINGIFYSFVALKELPFHPPWLYSTPPSRVVNVQTASDTAAKTLDPKVIPPKPFAPLASTSSANDMFILDSHASLNDYRENNDNYYLEQLAEQIEDKEDFEKFSDVMEDSEVLDDETQSYNNWSYEDEDQDGGYNLNNNFNTLH</sequence>
<evidence type="ECO:0000313" key="1">
    <source>
        <dbReference type="EMBL" id="KAH9478821.1"/>
    </source>
</evidence>
<keyword evidence="2" id="KW-1185">Reference proteome</keyword>
<reference evidence="1" key="1">
    <citation type="submission" date="2021-10" db="EMBL/GenBank/DDBJ databases">
        <title>Psilocybe cubensis genome.</title>
        <authorList>
            <person name="Mckernan K.J."/>
            <person name="Crawford S."/>
            <person name="Trippe A."/>
            <person name="Kane L.T."/>
            <person name="Mclaughlin S."/>
        </authorList>
    </citation>
    <scope>NUCLEOTIDE SEQUENCE</scope>
    <source>
        <strain evidence="1">MGC-MH-2018</strain>
    </source>
</reference>
<organism evidence="1 2">
    <name type="scientific">Psilocybe cubensis</name>
    <name type="common">Psychedelic mushroom</name>
    <name type="synonym">Stropharia cubensis</name>
    <dbReference type="NCBI Taxonomy" id="181762"/>
    <lineage>
        <taxon>Eukaryota</taxon>
        <taxon>Fungi</taxon>
        <taxon>Dikarya</taxon>
        <taxon>Basidiomycota</taxon>
        <taxon>Agaricomycotina</taxon>
        <taxon>Agaricomycetes</taxon>
        <taxon>Agaricomycetidae</taxon>
        <taxon>Agaricales</taxon>
        <taxon>Agaricineae</taxon>
        <taxon>Strophariaceae</taxon>
        <taxon>Psilocybe</taxon>
    </lineage>
</organism>
<protein>
    <submittedName>
        <fullName evidence="1">Uncharacterized protein</fullName>
    </submittedName>
</protein>
<dbReference type="EMBL" id="JAFIQS020000008">
    <property type="protein sequence ID" value="KAH9478821.1"/>
    <property type="molecule type" value="Genomic_DNA"/>
</dbReference>
<dbReference type="Proteomes" id="UP000664032">
    <property type="component" value="Unassembled WGS sequence"/>
</dbReference>